<dbReference type="PANTHER" id="PTHR23519:SF1">
    <property type="entry name" value="AUTOPHAGY-RELATED PROTEIN 22"/>
    <property type="match status" value="1"/>
</dbReference>
<organism evidence="7 8">
    <name type="scientific">Ilyomonas limi</name>
    <dbReference type="NCBI Taxonomy" id="2575867"/>
    <lineage>
        <taxon>Bacteria</taxon>
        <taxon>Pseudomonadati</taxon>
        <taxon>Bacteroidota</taxon>
        <taxon>Chitinophagia</taxon>
        <taxon>Chitinophagales</taxon>
        <taxon>Chitinophagaceae</taxon>
        <taxon>Ilyomonas</taxon>
    </lineage>
</organism>
<dbReference type="GO" id="GO:0012505">
    <property type="term" value="C:endomembrane system"/>
    <property type="evidence" value="ECO:0007669"/>
    <property type="project" value="UniProtKB-SubCell"/>
</dbReference>
<dbReference type="Pfam" id="PF11700">
    <property type="entry name" value="ATG22"/>
    <property type="match status" value="1"/>
</dbReference>
<evidence type="ECO:0000256" key="1">
    <source>
        <dbReference type="ARBA" id="ARBA00004127"/>
    </source>
</evidence>
<evidence type="ECO:0000256" key="3">
    <source>
        <dbReference type="ARBA" id="ARBA00022692"/>
    </source>
</evidence>
<feature type="transmembrane region" description="Helical" evidence="6">
    <location>
        <begin position="55"/>
        <end position="78"/>
    </location>
</feature>
<gene>
    <name evidence="7" type="ORF">FC093_22805</name>
</gene>
<feature type="transmembrane region" description="Helical" evidence="6">
    <location>
        <begin position="12"/>
        <end position="35"/>
    </location>
</feature>
<reference evidence="7 8" key="1">
    <citation type="submission" date="2019-05" db="EMBL/GenBank/DDBJ databases">
        <title>Panacibacter sp. strain 17mud1-8 Genome sequencing and assembly.</title>
        <authorList>
            <person name="Chhetri G."/>
        </authorList>
    </citation>
    <scope>NUCLEOTIDE SEQUENCE [LARGE SCALE GENOMIC DNA]</scope>
    <source>
        <strain evidence="7 8">17mud1-8</strain>
    </source>
</reference>
<comment type="subcellular location">
    <subcellularLocation>
        <location evidence="1">Endomembrane system</location>
        <topology evidence="1">Multi-pass membrane protein</topology>
    </subcellularLocation>
</comment>
<evidence type="ECO:0000313" key="7">
    <source>
        <dbReference type="EMBL" id="TKK64322.1"/>
    </source>
</evidence>
<feature type="transmembrane region" description="Helical" evidence="6">
    <location>
        <begin position="370"/>
        <end position="390"/>
    </location>
</feature>
<dbReference type="InterPro" id="IPR050495">
    <property type="entry name" value="ATG22/LtaA_families"/>
</dbReference>
<dbReference type="InterPro" id="IPR024671">
    <property type="entry name" value="Atg22-like"/>
</dbReference>
<keyword evidence="5 6" id="KW-0472">Membrane</keyword>
<sequence length="433" mass="48714">MQTAAKKIVNGWAMYDWANSTYSLVITSTIFPAYYTAIAPRQVALFGRTFDRDALASYTISFSFLIIAFLSPILSSIADYKGNKKSFMKFFCYLGSLACCLLVFFTKDNIGIGLFLSITATIGYCGSIVFYNAYLPEIAAEEDQDRVSAKGFAMGYMGSVVLMILCLTAIIVNDQMNLGWGAWPSRISFLCVGLWWAGFAQITFNVLPPSKASAQRPEHSIFVNGFYELKKVWNQLTHYPTLKRFLRSFFFYNMGVQTVMYMATYFAADEIKMQPTQMIVTILIIQLVAIFGAYLFSLLSKKTNNIFALSVLIVCWIGICIFAFFTQTPTDFYILSFCVGMVMGGIQSMSRSTYSKLLPETKDTASYFSFYDVCDKIGTVIGTLSFGYVAELSDGMRNSVLALMTYFIIGFILLMFVRTKKYKSAPVHEVIYN</sequence>
<keyword evidence="2" id="KW-0813">Transport</keyword>
<evidence type="ECO:0000256" key="5">
    <source>
        <dbReference type="ARBA" id="ARBA00023136"/>
    </source>
</evidence>
<keyword evidence="8" id="KW-1185">Reference proteome</keyword>
<evidence type="ECO:0000256" key="4">
    <source>
        <dbReference type="ARBA" id="ARBA00022989"/>
    </source>
</evidence>
<feature type="transmembrane region" description="Helical" evidence="6">
    <location>
        <begin position="187"/>
        <end position="207"/>
    </location>
</feature>
<feature type="transmembrane region" description="Helical" evidence="6">
    <location>
        <begin position="112"/>
        <end position="131"/>
    </location>
</feature>
<protein>
    <submittedName>
        <fullName evidence="7">MFS transporter</fullName>
    </submittedName>
</protein>
<comment type="caution">
    <text evidence="7">The sequence shown here is derived from an EMBL/GenBank/DDBJ whole genome shotgun (WGS) entry which is preliminary data.</text>
</comment>
<evidence type="ECO:0000313" key="8">
    <source>
        <dbReference type="Proteomes" id="UP000305848"/>
    </source>
</evidence>
<dbReference type="OrthoDB" id="9768783at2"/>
<accession>A0A4U3KQ52</accession>
<dbReference type="PANTHER" id="PTHR23519">
    <property type="entry name" value="AUTOPHAGY-RELATED PROTEIN 22"/>
    <property type="match status" value="1"/>
</dbReference>
<dbReference type="SUPFAM" id="SSF103473">
    <property type="entry name" value="MFS general substrate transporter"/>
    <property type="match status" value="1"/>
</dbReference>
<feature type="transmembrane region" description="Helical" evidence="6">
    <location>
        <begin position="396"/>
        <end position="417"/>
    </location>
</feature>
<keyword evidence="4 6" id="KW-1133">Transmembrane helix</keyword>
<evidence type="ECO:0000256" key="2">
    <source>
        <dbReference type="ARBA" id="ARBA00022448"/>
    </source>
</evidence>
<feature type="transmembrane region" description="Helical" evidence="6">
    <location>
        <begin position="306"/>
        <end position="326"/>
    </location>
</feature>
<dbReference type="Proteomes" id="UP000305848">
    <property type="component" value="Unassembled WGS sequence"/>
</dbReference>
<dbReference type="Gene3D" id="1.20.1250.20">
    <property type="entry name" value="MFS general substrate transporter like domains"/>
    <property type="match status" value="1"/>
</dbReference>
<feature type="transmembrane region" description="Helical" evidence="6">
    <location>
        <begin position="249"/>
        <end position="267"/>
    </location>
</feature>
<dbReference type="InterPro" id="IPR036259">
    <property type="entry name" value="MFS_trans_sf"/>
</dbReference>
<keyword evidence="3 6" id="KW-0812">Transmembrane</keyword>
<feature type="transmembrane region" description="Helical" evidence="6">
    <location>
        <begin position="279"/>
        <end position="299"/>
    </location>
</feature>
<proteinExistence type="predicted"/>
<name>A0A4U3KQ52_9BACT</name>
<feature type="transmembrane region" description="Helical" evidence="6">
    <location>
        <begin position="332"/>
        <end position="349"/>
    </location>
</feature>
<dbReference type="EMBL" id="SZQL01000036">
    <property type="protein sequence ID" value="TKK64322.1"/>
    <property type="molecule type" value="Genomic_DNA"/>
</dbReference>
<dbReference type="RefSeq" id="WP_137264134.1">
    <property type="nucleotide sequence ID" value="NZ_SZQL01000036.1"/>
</dbReference>
<dbReference type="AlphaFoldDB" id="A0A4U3KQ52"/>
<evidence type="ECO:0000256" key="6">
    <source>
        <dbReference type="SAM" id="Phobius"/>
    </source>
</evidence>
<feature type="transmembrane region" description="Helical" evidence="6">
    <location>
        <begin position="152"/>
        <end position="172"/>
    </location>
</feature>
<feature type="transmembrane region" description="Helical" evidence="6">
    <location>
        <begin position="90"/>
        <end position="106"/>
    </location>
</feature>